<proteinExistence type="predicted"/>
<sequence>MFDVKGDKEIMYEQEILLFDIKGFIKEESSYNTDGSLDYSIKYKYDKNYNLVERSKLRHDNDNETENYLYDKNNNLIEEKNMKITNLILG</sequence>
<evidence type="ECO:0008006" key="3">
    <source>
        <dbReference type="Google" id="ProtNLM"/>
    </source>
</evidence>
<dbReference type="Proteomes" id="UP000651057">
    <property type="component" value="Unassembled WGS sequence"/>
</dbReference>
<name>A0A937A338_9FLAO</name>
<keyword evidence="2" id="KW-1185">Reference proteome</keyword>
<evidence type="ECO:0000313" key="2">
    <source>
        <dbReference type="Proteomes" id="UP000651057"/>
    </source>
</evidence>
<reference evidence="1" key="1">
    <citation type="submission" date="2021-01" db="EMBL/GenBank/DDBJ databases">
        <authorList>
            <person name="Zhong Y.L."/>
        </authorList>
    </citation>
    <scope>NUCLEOTIDE SEQUENCE</scope>
    <source>
        <strain evidence="1">KCTC 23302</strain>
    </source>
</reference>
<dbReference type="AlphaFoldDB" id="A0A937A338"/>
<protein>
    <recommendedName>
        <fullName evidence="3">YD repeat-containing protein</fullName>
    </recommendedName>
</protein>
<evidence type="ECO:0000313" key="1">
    <source>
        <dbReference type="EMBL" id="MBL0685981.1"/>
    </source>
</evidence>
<organism evidence="1 2">
    <name type="scientific">Aquimarina mytili</name>
    <dbReference type="NCBI Taxonomy" id="874423"/>
    <lineage>
        <taxon>Bacteria</taxon>
        <taxon>Pseudomonadati</taxon>
        <taxon>Bacteroidota</taxon>
        <taxon>Flavobacteriia</taxon>
        <taxon>Flavobacteriales</taxon>
        <taxon>Flavobacteriaceae</taxon>
        <taxon>Aquimarina</taxon>
    </lineage>
</organism>
<accession>A0A937A338</accession>
<dbReference type="EMBL" id="JAERQJ010000015">
    <property type="protein sequence ID" value="MBL0685981.1"/>
    <property type="molecule type" value="Genomic_DNA"/>
</dbReference>
<dbReference type="RefSeq" id="WP_201924469.1">
    <property type="nucleotide sequence ID" value="NZ_BAABAX010000016.1"/>
</dbReference>
<comment type="caution">
    <text evidence="1">The sequence shown here is derived from an EMBL/GenBank/DDBJ whole genome shotgun (WGS) entry which is preliminary data.</text>
</comment>
<gene>
    <name evidence="1" type="ORF">JJQ60_20810</name>
</gene>